<dbReference type="EMBL" id="NCVQ01000009">
    <property type="protein sequence ID" value="PWZ08898.1"/>
    <property type="molecule type" value="Genomic_DNA"/>
</dbReference>
<gene>
    <name evidence="2" type="ORF">Zm00014a_014934</name>
</gene>
<evidence type="ECO:0000313" key="3">
    <source>
        <dbReference type="Proteomes" id="UP000251960"/>
    </source>
</evidence>
<comment type="caution">
    <text evidence="2">The sequence shown here is derived from an EMBL/GenBank/DDBJ whole genome shotgun (WGS) entry which is preliminary data.</text>
</comment>
<accession>A0A3L6DKX2</accession>
<evidence type="ECO:0000256" key="1">
    <source>
        <dbReference type="SAM" id="MobiDB-lite"/>
    </source>
</evidence>
<protein>
    <submittedName>
        <fullName evidence="2">Uncharacterized protein</fullName>
    </submittedName>
</protein>
<proteinExistence type="predicted"/>
<reference evidence="2 3" key="1">
    <citation type="journal article" date="2018" name="Nat. Genet.">
        <title>Extensive intraspecific gene order and gene structural variations between Mo17 and other maize genomes.</title>
        <authorList>
            <person name="Sun S."/>
            <person name="Zhou Y."/>
            <person name="Chen J."/>
            <person name="Shi J."/>
            <person name="Zhao H."/>
            <person name="Zhao H."/>
            <person name="Song W."/>
            <person name="Zhang M."/>
            <person name="Cui Y."/>
            <person name="Dong X."/>
            <person name="Liu H."/>
            <person name="Ma X."/>
            <person name="Jiao Y."/>
            <person name="Wang B."/>
            <person name="Wei X."/>
            <person name="Stein J.C."/>
            <person name="Glaubitz J.C."/>
            <person name="Lu F."/>
            <person name="Yu G."/>
            <person name="Liang C."/>
            <person name="Fengler K."/>
            <person name="Li B."/>
            <person name="Rafalski A."/>
            <person name="Schnable P.S."/>
            <person name="Ware D.H."/>
            <person name="Buckler E.S."/>
            <person name="Lai J."/>
        </authorList>
    </citation>
    <scope>NUCLEOTIDE SEQUENCE [LARGE SCALE GENOMIC DNA]</scope>
    <source>
        <strain evidence="3">cv. Missouri 17</strain>
        <tissue evidence="2">Seedling</tissue>
    </source>
</reference>
<evidence type="ECO:0000313" key="2">
    <source>
        <dbReference type="EMBL" id="PWZ08898.1"/>
    </source>
</evidence>
<feature type="region of interest" description="Disordered" evidence="1">
    <location>
        <begin position="1"/>
        <end position="23"/>
    </location>
</feature>
<sequence>MGGRSFPPMPQRTPSHVALGADRRRQEFSIGDLRRHIQKVLLAEDKLRNLGCKVIGKKIVEVEMDLTKAKSKGYLWGNNTAAVNSDKKQ</sequence>
<name>A0A3L6DKX2_MAIZE</name>
<organism evidence="2 3">
    <name type="scientific">Zea mays</name>
    <name type="common">Maize</name>
    <dbReference type="NCBI Taxonomy" id="4577"/>
    <lineage>
        <taxon>Eukaryota</taxon>
        <taxon>Viridiplantae</taxon>
        <taxon>Streptophyta</taxon>
        <taxon>Embryophyta</taxon>
        <taxon>Tracheophyta</taxon>
        <taxon>Spermatophyta</taxon>
        <taxon>Magnoliopsida</taxon>
        <taxon>Liliopsida</taxon>
        <taxon>Poales</taxon>
        <taxon>Poaceae</taxon>
        <taxon>PACMAD clade</taxon>
        <taxon>Panicoideae</taxon>
        <taxon>Andropogonodae</taxon>
        <taxon>Andropogoneae</taxon>
        <taxon>Tripsacinae</taxon>
        <taxon>Zea</taxon>
    </lineage>
</organism>
<dbReference type="Proteomes" id="UP000251960">
    <property type="component" value="Chromosome 8"/>
</dbReference>
<dbReference type="AlphaFoldDB" id="A0A3L6DKX2"/>